<protein>
    <recommendedName>
        <fullName evidence="6 7">DNA replication and repair protein RecF</fullName>
    </recommendedName>
</protein>
<keyword evidence="1 6" id="KW-0963">Cytoplasm</keyword>
<keyword evidence="4 6" id="KW-0067">ATP-binding</keyword>
<dbReference type="GO" id="GO:0006302">
    <property type="term" value="P:double-strand break repair"/>
    <property type="evidence" value="ECO:0007669"/>
    <property type="project" value="InterPro"/>
</dbReference>
<evidence type="ECO:0000256" key="5">
    <source>
        <dbReference type="ARBA" id="ARBA00023125"/>
    </source>
</evidence>
<proteinExistence type="inferred from homology"/>
<dbReference type="GO" id="GO:0000731">
    <property type="term" value="P:DNA synthesis involved in DNA repair"/>
    <property type="evidence" value="ECO:0007669"/>
    <property type="project" value="TreeGrafter"/>
</dbReference>
<comment type="caution">
    <text evidence="9">The sequence shown here is derived from an EMBL/GenBank/DDBJ whole genome shotgun (WGS) entry which is preliminary data.</text>
</comment>
<dbReference type="HAMAP" id="MF_00365">
    <property type="entry name" value="RecF"/>
    <property type="match status" value="1"/>
</dbReference>
<dbReference type="InterPro" id="IPR027417">
    <property type="entry name" value="P-loop_NTPase"/>
</dbReference>
<dbReference type="PROSITE" id="PS00617">
    <property type="entry name" value="RECF_1"/>
    <property type="match status" value="1"/>
</dbReference>
<sequence length="395" mass="43575">MGNNAGRLERVAGRPAQQLQGTQEGGCRLQLAGYFDLERMRFLNLRLQNFRNIEFAELSLDAPRTFLLGANGQGKSNILEALSLVTALRSFRTQNAGALPRKEAGQYALVYEVEHDEYGVTEIEIHGGREGRKLLVDGEPVMRLGDFIGRFPVVPLSSADFQLLRGSPAERRRFLDLTLSSIDRHYYDALRQYHRGITERNRLLKNGRSSAEFDAFEAEIATHAAVLSHKRTEGLARLGSVLKEVYTGLADADEGPEVVYSPNVEVKDASQFKDVLAASRKRDEIMGATQKGPHRDDMRLALNVGGAKEYASDGQQRGLCVALRIAQATLFREALQVAPVLLVDDVLGELDPHRKAGFWRACPGDLQIVATGTELPEDAPGWSVSRVKAGRLAPN</sequence>
<name>A0A317ZKP8_9BACT</name>
<dbReference type="FunCoup" id="A0A317ZKP8">
    <property type="interactions" value="167"/>
</dbReference>
<dbReference type="PANTHER" id="PTHR32182">
    <property type="entry name" value="DNA REPLICATION AND REPAIR PROTEIN RECF"/>
    <property type="match status" value="1"/>
</dbReference>
<keyword evidence="10" id="KW-1185">Reference proteome</keyword>
<dbReference type="Pfam" id="PF13476">
    <property type="entry name" value="AAA_23"/>
    <property type="match status" value="1"/>
</dbReference>
<evidence type="ECO:0000256" key="4">
    <source>
        <dbReference type="ARBA" id="ARBA00022840"/>
    </source>
</evidence>
<dbReference type="InParanoid" id="A0A317ZKP8"/>
<evidence type="ECO:0000256" key="7">
    <source>
        <dbReference type="RuleBase" id="RU000578"/>
    </source>
</evidence>
<dbReference type="NCBIfam" id="TIGR00611">
    <property type="entry name" value="recf"/>
    <property type="match status" value="1"/>
</dbReference>
<keyword evidence="6 7" id="KW-0234">DNA repair</keyword>
<comment type="function">
    <text evidence="6 7">The RecF protein is involved in DNA metabolism; it is required for DNA replication and normal SOS inducibility. RecF binds preferentially to single-stranded, linear DNA. It also seems to bind ATP.</text>
</comment>
<organism evidence="9 10">
    <name type="scientific">Coraliomargarita sinensis</name>
    <dbReference type="NCBI Taxonomy" id="2174842"/>
    <lineage>
        <taxon>Bacteria</taxon>
        <taxon>Pseudomonadati</taxon>
        <taxon>Verrucomicrobiota</taxon>
        <taxon>Opitutia</taxon>
        <taxon>Puniceicoccales</taxon>
        <taxon>Coraliomargaritaceae</taxon>
        <taxon>Coraliomargarita</taxon>
    </lineage>
</organism>
<comment type="subcellular location">
    <subcellularLocation>
        <location evidence="6 7">Cytoplasm</location>
    </subcellularLocation>
</comment>
<feature type="binding site" evidence="6">
    <location>
        <begin position="69"/>
        <end position="76"/>
    </location>
    <ligand>
        <name>ATP</name>
        <dbReference type="ChEBI" id="CHEBI:30616"/>
    </ligand>
</feature>
<comment type="similarity">
    <text evidence="6 7">Belongs to the RecF family.</text>
</comment>
<evidence type="ECO:0000256" key="2">
    <source>
        <dbReference type="ARBA" id="ARBA00022705"/>
    </source>
</evidence>
<dbReference type="InterPro" id="IPR001238">
    <property type="entry name" value="DNA-binding_RecF"/>
</dbReference>
<dbReference type="PANTHER" id="PTHR32182:SF0">
    <property type="entry name" value="DNA REPLICATION AND REPAIR PROTEIN RECF"/>
    <property type="match status" value="1"/>
</dbReference>
<evidence type="ECO:0000313" key="10">
    <source>
        <dbReference type="Proteomes" id="UP000247099"/>
    </source>
</evidence>
<feature type="domain" description="Rad50/SbcC-type AAA" evidence="8">
    <location>
        <begin position="45"/>
        <end position="87"/>
    </location>
</feature>
<dbReference type="Gene3D" id="3.40.50.300">
    <property type="entry name" value="P-loop containing nucleotide triphosphate hydrolases"/>
    <property type="match status" value="1"/>
</dbReference>
<dbReference type="GO" id="GO:0006260">
    <property type="term" value="P:DNA replication"/>
    <property type="evidence" value="ECO:0007669"/>
    <property type="project" value="UniProtKB-UniRule"/>
</dbReference>
<evidence type="ECO:0000313" key="9">
    <source>
        <dbReference type="EMBL" id="PXA05592.1"/>
    </source>
</evidence>
<dbReference type="GO" id="GO:0003697">
    <property type="term" value="F:single-stranded DNA binding"/>
    <property type="evidence" value="ECO:0007669"/>
    <property type="project" value="UniProtKB-UniRule"/>
</dbReference>
<dbReference type="InterPro" id="IPR038729">
    <property type="entry name" value="Rad50/SbcC_AAA"/>
</dbReference>
<evidence type="ECO:0000259" key="8">
    <source>
        <dbReference type="Pfam" id="PF13476"/>
    </source>
</evidence>
<dbReference type="InterPro" id="IPR018078">
    <property type="entry name" value="DNA-binding_RecF_CS"/>
</dbReference>
<evidence type="ECO:0000256" key="3">
    <source>
        <dbReference type="ARBA" id="ARBA00022741"/>
    </source>
</evidence>
<keyword evidence="3 6" id="KW-0547">Nucleotide-binding</keyword>
<dbReference type="GO" id="GO:0005524">
    <property type="term" value="F:ATP binding"/>
    <property type="evidence" value="ECO:0007669"/>
    <property type="project" value="UniProtKB-UniRule"/>
</dbReference>
<dbReference type="Proteomes" id="UP000247099">
    <property type="component" value="Unassembled WGS sequence"/>
</dbReference>
<dbReference type="GO" id="GO:0009432">
    <property type="term" value="P:SOS response"/>
    <property type="evidence" value="ECO:0007669"/>
    <property type="project" value="UniProtKB-UniRule"/>
</dbReference>
<dbReference type="InterPro" id="IPR042174">
    <property type="entry name" value="RecF_2"/>
</dbReference>
<dbReference type="AlphaFoldDB" id="A0A317ZKP8"/>
<evidence type="ECO:0000256" key="6">
    <source>
        <dbReference type="HAMAP-Rule" id="MF_00365"/>
    </source>
</evidence>
<dbReference type="SUPFAM" id="SSF52540">
    <property type="entry name" value="P-loop containing nucleoside triphosphate hydrolases"/>
    <property type="match status" value="1"/>
</dbReference>
<dbReference type="PROSITE" id="PS00618">
    <property type="entry name" value="RECF_2"/>
    <property type="match status" value="1"/>
</dbReference>
<gene>
    <name evidence="6" type="primary">recF</name>
    <name evidence="9" type="ORF">DDZ13_01585</name>
</gene>
<keyword evidence="5 6" id="KW-0238">DNA-binding</keyword>
<dbReference type="Gene3D" id="1.20.1050.90">
    <property type="entry name" value="RecF/RecN/SMC, N-terminal domain"/>
    <property type="match status" value="1"/>
</dbReference>
<dbReference type="EMBL" id="QHJQ01000001">
    <property type="protein sequence ID" value="PXA05592.1"/>
    <property type="molecule type" value="Genomic_DNA"/>
</dbReference>
<reference evidence="9 10" key="1">
    <citation type="submission" date="2018-05" db="EMBL/GenBank/DDBJ databases">
        <title>Coraliomargarita sinensis sp. nov., isolated from a marine solar saltern.</title>
        <authorList>
            <person name="Zhou L.Y."/>
        </authorList>
    </citation>
    <scope>NUCLEOTIDE SEQUENCE [LARGE SCALE GENOMIC DNA]</scope>
    <source>
        <strain evidence="9 10">WN38</strain>
    </source>
</reference>
<dbReference type="GO" id="GO:0005737">
    <property type="term" value="C:cytoplasm"/>
    <property type="evidence" value="ECO:0007669"/>
    <property type="project" value="UniProtKB-SubCell"/>
</dbReference>
<keyword evidence="6 7" id="KW-0742">SOS response</keyword>
<evidence type="ECO:0000256" key="1">
    <source>
        <dbReference type="ARBA" id="ARBA00022490"/>
    </source>
</evidence>
<dbReference type="GO" id="GO:0016887">
    <property type="term" value="F:ATP hydrolysis activity"/>
    <property type="evidence" value="ECO:0007669"/>
    <property type="project" value="InterPro"/>
</dbReference>
<accession>A0A317ZKP8</accession>
<keyword evidence="2 6" id="KW-0235">DNA replication</keyword>
<keyword evidence="6 7" id="KW-0227">DNA damage</keyword>